<dbReference type="AlphaFoldDB" id="A0A9X8WRT7"/>
<organism evidence="1 2">
    <name type="scientific">Clostridioides difficile</name>
    <name type="common">Peptoclostridium difficile</name>
    <dbReference type="NCBI Taxonomy" id="1496"/>
    <lineage>
        <taxon>Bacteria</taxon>
        <taxon>Bacillati</taxon>
        <taxon>Bacillota</taxon>
        <taxon>Clostridia</taxon>
        <taxon>Peptostreptococcales</taxon>
        <taxon>Peptostreptococcaceae</taxon>
        <taxon>Clostridioides</taxon>
    </lineage>
</organism>
<dbReference type="EMBL" id="FUPS01000014">
    <property type="protein sequence ID" value="SJS98758.1"/>
    <property type="molecule type" value="Genomic_DNA"/>
</dbReference>
<sequence length="155" mass="19101">MGLDLGFYSVKTKVTDLDTYLNKTRGEKYKELNNDEEEFYKFEELLDIDISLEDWSVIRMIYKAKWEKGYESYEDEAILITKEDLEDYIIPFLKQKDINSKIYNKDKEYYYKNDKKVTVDDRYTQEFWDLVLKEFQKMLNIIDFEKHSLIIMYWY</sequence>
<dbReference type="RefSeq" id="WP_021381409.1">
    <property type="nucleotide sequence ID" value="NZ_CP029155.1"/>
</dbReference>
<reference evidence="1 2" key="1">
    <citation type="submission" date="2017-02" db="EMBL/GenBank/DDBJ databases">
        <authorList>
            <consortium name="Pathogen Informatics"/>
        </authorList>
    </citation>
    <scope>NUCLEOTIDE SEQUENCE [LARGE SCALE GENOMIC DNA]</scope>
    <source>
        <strain evidence="1 2">VRECD0157</strain>
    </source>
</reference>
<proteinExistence type="predicted"/>
<dbReference type="Proteomes" id="UP000189137">
    <property type="component" value="Unassembled WGS sequence"/>
</dbReference>
<name>A0A9X8WRT7_CLODI</name>
<protein>
    <submittedName>
        <fullName evidence="1">Uncharacterized protein</fullName>
    </submittedName>
</protein>
<accession>A0A9X8WRT7</accession>
<comment type="caution">
    <text evidence="1">The sequence shown here is derived from an EMBL/GenBank/DDBJ whole genome shotgun (WGS) entry which is preliminary data.</text>
</comment>
<gene>
    <name evidence="1" type="ORF">SAMEA3375112_03347</name>
</gene>
<evidence type="ECO:0000313" key="2">
    <source>
        <dbReference type="Proteomes" id="UP000189137"/>
    </source>
</evidence>
<evidence type="ECO:0000313" key="1">
    <source>
        <dbReference type="EMBL" id="SJS98758.1"/>
    </source>
</evidence>